<organism evidence="3 4">
    <name type="scientific">Phaeoacremonium minimum (strain UCR-PA7)</name>
    <name type="common">Esca disease fungus</name>
    <name type="synonym">Togninia minima</name>
    <dbReference type="NCBI Taxonomy" id="1286976"/>
    <lineage>
        <taxon>Eukaryota</taxon>
        <taxon>Fungi</taxon>
        <taxon>Dikarya</taxon>
        <taxon>Ascomycota</taxon>
        <taxon>Pezizomycotina</taxon>
        <taxon>Sordariomycetes</taxon>
        <taxon>Sordariomycetidae</taxon>
        <taxon>Togniniales</taxon>
        <taxon>Togniniaceae</taxon>
        <taxon>Phaeoacremonium</taxon>
    </lineage>
</organism>
<dbReference type="GeneID" id="19329367"/>
<dbReference type="eggNOG" id="KOG2084">
    <property type="taxonomic scope" value="Eukaryota"/>
</dbReference>
<sequence length="694" mass="77566">MDESLRDRTPPKRKAKDELVETHLSHIKKQGSNQNAPRPVKQPVLSEAYPASIRSIRDLEIIPLSELRVEAHHRGQGIIVRTITAPYHGAAAVSVVLDENGNADKLALYNHSDASILSNVPEGCILAVKEPYYKYNGAKHDYMICVDHPSDVVLLRFNDSIIPAALRMGVDEVMNKTSIEWRSAGDRAFLERDLPTAVFCYTEALEASNSEDIASRAGLYSKRAGTNLVLGKYDAARDDALASKRGEATDWKAYFTAGRAAYGLCDYRASREYYEAALELNAKGPGLQREYDRCLARLREEAEGVFDFNKMVETVSVQNVHLDNATYVAPTFVADSPTHGRGVFAKRDIKAGELIFCEKAILMPNQYQPNQASAALYAMVIRQLYDNPSIAPSVLRLHGGDYERSGAEGSIVDGVPVVDVFLLESIRLKNCFSSPLSTLEDTKPNTEAMRMAKGIWTYASYMNHSCVPNSMRSFIGDMLISRATRDISAGEEIFQHYVPVKAHPALRQAQFREGWGFECTCSLCLGEAKSMPENIEKRRQLLRDIEKIANKKQPKTIVPDATIRSIDRLAKQLEEAHESDVYDGLPRLMLIFPTMYLLETYKWRKNHAKVVATAMKLLRNFGFVVRGDDPRTIFENVDYPFLMTIHVVTAMKFAADAYKAMGQPELAVRCAEAATFGYSLITGFENDASKLEIE</sequence>
<dbReference type="KEGG" id="tmn:UCRPA7_8509"/>
<dbReference type="InterPro" id="IPR046341">
    <property type="entry name" value="SET_dom_sf"/>
</dbReference>
<dbReference type="InterPro" id="IPR011990">
    <property type="entry name" value="TPR-like_helical_dom_sf"/>
</dbReference>
<dbReference type="Proteomes" id="UP000014074">
    <property type="component" value="Unassembled WGS sequence"/>
</dbReference>
<dbReference type="Gene3D" id="1.25.40.10">
    <property type="entry name" value="Tetratricopeptide repeat domain"/>
    <property type="match status" value="1"/>
</dbReference>
<dbReference type="AlphaFoldDB" id="R8B9R9"/>
<dbReference type="InterPro" id="IPR001214">
    <property type="entry name" value="SET_dom"/>
</dbReference>
<evidence type="ECO:0000313" key="3">
    <source>
        <dbReference type="EMBL" id="EON96036.1"/>
    </source>
</evidence>
<gene>
    <name evidence="3" type="ORF">UCRPA7_8509</name>
</gene>
<feature type="region of interest" description="Disordered" evidence="1">
    <location>
        <begin position="1"/>
        <end position="42"/>
    </location>
</feature>
<evidence type="ECO:0000256" key="1">
    <source>
        <dbReference type="SAM" id="MobiDB-lite"/>
    </source>
</evidence>
<name>R8B9R9_PHAM7</name>
<dbReference type="SMART" id="SM00317">
    <property type="entry name" value="SET"/>
    <property type="match status" value="1"/>
</dbReference>
<feature type="compositionally biased region" description="Basic and acidic residues" evidence="1">
    <location>
        <begin position="1"/>
        <end position="24"/>
    </location>
</feature>
<feature type="domain" description="SET" evidence="2">
    <location>
        <begin position="329"/>
        <end position="498"/>
    </location>
</feature>
<dbReference type="PROSITE" id="PS50280">
    <property type="entry name" value="SET"/>
    <property type="match status" value="1"/>
</dbReference>
<proteinExistence type="predicted"/>
<protein>
    <submittedName>
        <fullName evidence="3">Putative tpr domain-containing protein</fullName>
    </submittedName>
</protein>
<dbReference type="OrthoDB" id="1028014at2759"/>
<dbReference type="Pfam" id="PF00856">
    <property type="entry name" value="SET"/>
    <property type="match status" value="1"/>
</dbReference>
<evidence type="ECO:0000313" key="4">
    <source>
        <dbReference type="Proteomes" id="UP000014074"/>
    </source>
</evidence>
<dbReference type="RefSeq" id="XP_007919213.1">
    <property type="nucleotide sequence ID" value="XM_007921022.1"/>
</dbReference>
<dbReference type="SUPFAM" id="SSF48452">
    <property type="entry name" value="TPR-like"/>
    <property type="match status" value="1"/>
</dbReference>
<dbReference type="PANTHER" id="PTHR47643:SF2">
    <property type="entry name" value="TPR DOMAIN PROTEIN (AFU_ORTHOLOGUE AFUA_5G12710)"/>
    <property type="match status" value="1"/>
</dbReference>
<dbReference type="HOGENOM" id="CLU_009043_1_0_1"/>
<dbReference type="EMBL" id="KB933365">
    <property type="protein sequence ID" value="EON96036.1"/>
    <property type="molecule type" value="Genomic_DNA"/>
</dbReference>
<dbReference type="PANTHER" id="PTHR47643">
    <property type="entry name" value="TPR DOMAIN PROTEIN (AFU_ORTHOLOGUE AFUA_5G12710)"/>
    <property type="match status" value="1"/>
</dbReference>
<reference evidence="4" key="1">
    <citation type="journal article" date="2013" name="Genome Announc.">
        <title>Draft genome sequence of the ascomycete Phaeoacremonium aleophilum strain UCR-PA7, a causal agent of the esca disease complex in grapevines.</title>
        <authorList>
            <person name="Blanco-Ulate B."/>
            <person name="Rolshausen P."/>
            <person name="Cantu D."/>
        </authorList>
    </citation>
    <scope>NUCLEOTIDE SEQUENCE [LARGE SCALE GENOMIC DNA]</scope>
    <source>
        <strain evidence="4">UCR-PA7</strain>
    </source>
</reference>
<evidence type="ECO:0000259" key="2">
    <source>
        <dbReference type="PROSITE" id="PS50280"/>
    </source>
</evidence>
<dbReference type="InterPro" id="IPR053209">
    <property type="entry name" value="Gramillin-biosynth_MTr"/>
</dbReference>
<accession>R8B9R9</accession>
<dbReference type="Gene3D" id="2.170.270.10">
    <property type="entry name" value="SET domain"/>
    <property type="match status" value="1"/>
</dbReference>
<dbReference type="SUPFAM" id="SSF82199">
    <property type="entry name" value="SET domain"/>
    <property type="match status" value="1"/>
</dbReference>
<keyword evidence="4" id="KW-1185">Reference proteome</keyword>